<dbReference type="RefSeq" id="WP_225676496.1">
    <property type="nucleotide sequence ID" value="NZ_JAEDAH010000097.1"/>
</dbReference>
<dbReference type="EMBL" id="JAEDAH010000097">
    <property type="protein sequence ID" value="MCA6064991.1"/>
    <property type="molecule type" value="Genomic_DNA"/>
</dbReference>
<organism evidence="1 2">
    <name type="scientific">Thalassolituus marinus</name>
    <dbReference type="NCBI Taxonomy" id="671053"/>
    <lineage>
        <taxon>Bacteria</taxon>
        <taxon>Pseudomonadati</taxon>
        <taxon>Pseudomonadota</taxon>
        <taxon>Gammaproteobacteria</taxon>
        <taxon>Oceanospirillales</taxon>
        <taxon>Oceanospirillaceae</taxon>
        <taxon>Thalassolituus</taxon>
    </lineage>
</organism>
<gene>
    <name evidence="1" type="ORF">I9W95_15415</name>
</gene>
<sequence length="450" mass="48507">MKRRQFLQLMAATGLTAHVPLWAHKAHAAAAPDRFLVVVNASGGWDPTSICDPKGLNGLYAEQSTRYDGSTNSVDLDANKTIGDIQWSAIPEFTTDTDVLARIEGQFDNFFNTYGNRLTIINGIDTGTNNHDTGNRVVWSGKEELGYPSLAAYFAAATNPTLPMAFISNGGYDYTDSLVARARASSAGFISQLADPNNYSGDRGFVYRTYDRSSDQYSRVSAAQQARIQRQIQNEGLPMRRQQLSQLFGIRGEDSNLGGLTVALDDLQANVLRDDHWNAGRSNSLKSQAEVVVAAFKSGLAASANLNIGGFDTHGNHDANAYPQLGDLLEGVHFLQAALQYAGIANKTTVVIGSDFGRTPYYNSGNGKDHWPVTSMMVVHPGATGGKVFGRSTDAFMAQTLNRGTGLPDAGGAKLTPAHVNQALRELLAVDQSPLAETYALRVEGFNIFS</sequence>
<reference evidence="1 2" key="1">
    <citation type="submission" date="2020-12" db="EMBL/GenBank/DDBJ databases">
        <title>Novel Thalassolituus-related marine hydrocarbonoclastic bacteria mediated algae-derived hydrocarbons mineralization in twilight zone of the northern South China Sea.</title>
        <authorList>
            <person name="Dong C."/>
        </authorList>
    </citation>
    <scope>NUCLEOTIDE SEQUENCE [LARGE SCALE GENOMIC DNA]</scope>
    <source>
        <strain evidence="1 2">IMCC1826</strain>
    </source>
</reference>
<dbReference type="Pfam" id="PF07394">
    <property type="entry name" value="DUF1501"/>
    <property type="match status" value="1"/>
</dbReference>
<keyword evidence="2" id="KW-1185">Reference proteome</keyword>
<evidence type="ECO:0000313" key="2">
    <source>
        <dbReference type="Proteomes" id="UP000714380"/>
    </source>
</evidence>
<evidence type="ECO:0000313" key="1">
    <source>
        <dbReference type="EMBL" id="MCA6064991.1"/>
    </source>
</evidence>
<dbReference type="InterPro" id="IPR010869">
    <property type="entry name" value="DUF1501"/>
</dbReference>
<dbReference type="PANTHER" id="PTHR43737">
    <property type="entry name" value="BLL7424 PROTEIN"/>
    <property type="match status" value="1"/>
</dbReference>
<dbReference type="Proteomes" id="UP000714380">
    <property type="component" value="Unassembled WGS sequence"/>
</dbReference>
<dbReference type="PANTHER" id="PTHR43737:SF1">
    <property type="entry name" value="DUF1501 DOMAIN-CONTAINING PROTEIN"/>
    <property type="match status" value="1"/>
</dbReference>
<protein>
    <submittedName>
        <fullName evidence="1">DUF1501 domain-containing protein</fullName>
    </submittedName>
</protein>
<comment type="caution">
    <text evidence="1">The sequence shown here is derived from an EMBL/GenBank/DDBJ whole genome shotgun (WGS) entry which is preliminary data.</text>
</comment>
<proteinExistence type="predicted"/>
<accession>A0ABS7ZTB4</accession>
<name>A0ABS7ZTB4_9GAMM</name>